<dbReference type="EMBL" id="CACTIH010008120">
    <property type="protein sequence ID" value="CAA3019249.1"/>
    <property type="molecule type" value="Genomic_DNA"/>
</dbReference>
<comment type="caution">
    <text evidence="1">The sequence shown here is derived from an EMBL/GenBank/DDBJ whole genome shotgun (WGS) entry which is preliminary data.</text>
</comment>
<evidence type="ECO:0000313" key="1">
    <source>
        <dbReference type="EMBL" id="CAA3019249.1"/>
    </source>
</evidence>
<dbReference type="AlphaFoldDB" id="A0A8S0UN26"/>
<protein>
    <submittedName>
        <fullName evidence="1">Uncharacterized protein</fullName>
    </submittedName>
</protein>
<reference evidence="1 2" key="1">
    <citation type="submission" date="2019-12" db="EMBL/GenBank/DDBJ databases">
        <authorList>
            <person name="Alioto T."/>
            <person name="Alioto T."/>
            <person name="Gomez Garrido J."/>
        </authorList>
    </citation>
    <scope>NUCLEOTIDE SEQUENCE [LARGE SCALE GENOMIC DNA]</scope>
</reference>
<sequence>MVEHESRPRNVRARPAATVCNQTSDHQVHMINVNVDDTIDNRLTKAKLKSGKLGSTRTRARRTVKFAKLKDT</sequence>
<accession>A0A8S0UN26</accession>
<dbReference type="Gramene" id="OE9A056289T1">
    <property type="protein sequence ID" value="OE9A056289C1"/>
    <property type="gene ID" value="OE9A056289"/>
</dbReference>
<name>A0A8S0UN26_OLEEU</name>
<organism evidence="1 2">
    <name type="scientific">Olea europaea subsp. europaea</name>
    <dbReference type="NCBI Taxonomy" id="158383"/>
    <lineage>
        <taxon>Eukaryota</taxon>
        <taxon>Viridiplantae</taxon>
        <taxon>Streptophyta</taxon>
        <taxon>Embryophyta</taxon>
        <taxon>Tracheophyta</taxon>
        <taxon>Spermatophyta</taxon>
        <taxon>Magnoliopsida</taxon>
        <taxon>eudicotyledons</taxon>
        <taxon>Gunneridae</taxon>
        <taxon>Pentapetalae</taxon>
        <taxon>asterids</taxon>
        <taxon>lamiids</taxon>
        <taxon>Lamiales</taxon>
        <taxon>Oleaceae</taxon>
        <taxon>Oleeae</taxon>
        <taxon>Olea</taxon>
    </lineage>
</organism>
<evidence type="ECO:0000313" key="2">
    <source>
        <dbReference type="Proteomes" id="UP000594638"/>
    </source>
</evidence>
<proteinExistence type="predicted"/>
<dbReference type="Proteomes" id="UP000594638">
    <property type="component" value="Unassembled WGS sequence"/>
</dbReference>
<gene>
    <name evidence="1" type="ORF">OLEA9_A056289</name>
</gene>
<keyword evidence="2" id="KW-1185">Reference proteome</keyword>